<reference evidence="2" key="1">
    <citation type="journal article" date="2014" name="Int. J. Syst. Evol. Microbiol.">
        <title>Complete genome sequence of Corynebacterium casei LMG S-19264T (=DSM 44701T), isolated from a smear-ripened cheese.</title>
        <authorList>
            <consortium name="US DOE Joint Genome Institute (JGI-PGF)"/>
            <person name="Walter F."/>
            <person name="Albersmeier A."/>
            <person name="Kalinowski J."/>
            <person name="Ruckert C."/>
        </authorList>
    </citation>
    <scope>NUCLEOTIDE SEQUENCE</scope>
    <source>
        <strain evidence="2">VKM Ac-1020</strain>
    </source>
</reference>
<evidence type="ECO:0000313" key="2">
    <source>
        <dbReference type="EMBL" id="GLJ61825.1"/>
    </source>
</evidence>
<dbReference type="Gene3D" id="3.40.50.1110">
    <property type="entry name" value="SGNH hydrolase"/>
    <property type="match status" value="1"/>
</dbReference>
<evidence type="ECO:0000259" key="1">
    <source>
        <dbReference type="Pfam" id="PF13472"/>
    </source>
</evidence>
<dbReference type="EMBL" id="BSEJ01000009">
    <property type="protein sequence ID" value="GLJ61825.1"/>
    <property type="molecule type" value="Genomic_DNA"/>
</dbReference>
<dbReference type="PANTHER" id="PTHR30383">
    <property type="entry name" value="THIOESTERASE 1/PROTEASE 1/LYSOPHOSPHOLIPASE L1"/>
    <property type="match status" value="1"/>
</dbReference>
<dbReference type="Pfam" id="PF13472">
    <property type="entry name" value="Lipase_GDSL_2"/>
    <property type="match status" value="1"/>
</dbReference>
<dbReference type="CDD" id="cd01834">
    <property type="entry name" value="SGNH_hydrolase_like_2"/>
    <property type="match status" value="1"/>
</dbReference>
<dbReference type="InterPro" id="IPR008265">
    <property type="entry name" value="Lipase_GDSL_AS"/>
</dbReference>
<reference evidence="2" key="2">
    <citation type="submission" date="2023-01" db="EMBL/GenBank/DDBJ databases">
        <authorList>
            <person name="Sun Q."/>
            <person name="Evtushenko L."/>
        </authorList>
    </citation>
    <scope>NUCLEOTIDE SEQUENCE</scope>
    <source>
        <strain evidence="2">VKM Ac-1020</strain>
    </source>
</reference>
<sequence>MTRPARLVFVGDSITDAGRDRSHAASLGHGYVHLIAEALGDEVHVVNVGVGGDRAVDLERRWNEDVEAAEPDVLTVYVGVNDTWRRFDRDDPTSAEDFEATVRRLLASDAARRARLILVEPFVLPVRDDQEGWLDDLAAKREVIARLAEEHDASFVPLHRLLTEAARTVGAAALAPDGVHPSAEGARRIADAWLDAWRRA</sequence>
<name>A0A9W6LX38_9MICO</name>
<dbReference type="GO" id="GO:0006629">
    <property type="term" value="P:lipid metabolic process"/>
    <property type="evidence" value="ECO:0007669"/>
    <property type="project" value="InterPro"/>
</dbReference>
<dbReference type="PANTHER" id="PTHR30383:SF5">
    <property type="entry name" value="SGNH HYDROLASE-TYPE ESTERASE DOMAIN-CONTAINING PROTEIN"/>
    <property type="match status" value="1"/>
</dbReference>
<comment type="caution">
    <text evidence="2">The sequence shown here is derived from an EMBL/GenBank/DDBJ whole genome shotgun (WGS) entry which is preliminary data.</text>
</comment>
<dbReference type="InterPro" id="IPR036514">
    <property type="entry name" value="SGNH_hydro_sf"/>
</dbReference>
<dbReference type="Proteomes" id="UP001142462">
    <property type="component" value="Unassembled WGS sequence"/>
</dbReference>
<dbReference type="InterPro" id="IPR051532">
    <property type="entry name" value="Ester_Hydrolysis_Enzymes"/>
</dbReference>
<dbReference type="RefSeq" id="WP_271173538.1">
    <property type="nucleotide sequence ID" value="NZ_BSEJ01000009.1"/>
</dbReference>
<evidence type="ECO:0000313" key="3">
    <source>
        <dbReference type="Proteomes" id="UP001142462"/>
    </source>
</evidence>
<feature type="domain" description="SGNH hydrolase-type esterase" evidence="1">
    <location>
        <begin position="9"/>
        <end position="188"/>
    </location>
</feature>
<dbReference type="GO" id="GO:0004622">
    <property type="term" value="F:phosphatidylcholine lysophospholipase activity"/>
    <property type="evidence" value="ECO:0007669"/>
    <property type="project" value="TreeGrafter"/>
</dbReference>
<dbReference type="SUPFAM" id="SSF52266">
    <property type="entry name" value="SGNH hydrolase"/>
    <property type="match status" value="1"/>
</dbReference>
<gene>
    <name evidence="2" type="ORF">GCM10017576_19550</name>
</gene>
<accession>A0A9W6LX38</accession>
<keyword evidence="3" id="KW-1185">Reference proteome</keyword>
<proteinExistence type="predicted"/>
<organism evidence="2 3">
    <name type="scientific">Microbacterium barkeri</name>
    <dbReference type="NCBI Taxonomy" id="33917"/>
    <lineage>
        <taxon>Bacteria</taxon>
        <taxon>Bacillati</taxon>
        <taxon>Actinomycetota</taxon>
        <taxon>Actinomycetes</taxon>
        <taxon>Micrococcales</taxon>
        <taxon>Microbacteriaceae</taxon>
        <taxon>Microbacterium</taxon>
    </lineage>
</organism>
<dbReference type="InterPro" id="IPR013830">
    <property type="entry name" value="SGNH_hydro"/>
</dbReference>
<dbReference type="AlphaFoldDB" id="A0A9W6LX38"/>
<dbReference type="PROSITE" id="PS01098">
    <property type="entry name" value="LIPASE_GDSL_SER"/>
    <property type="match status" value="1"/>
</dbReference>
<protein>
    <submittedName>
        <fullName evidence="2">Lipase</fullName>
    </submittedName>
</protein>